<dbReference type="AlphaFoldDB" id="A0A553QK19"/>
<comment type="caution">
    <text evidence="2">The sequence shown here is derived from an EMBL/GenBank/DDBJ whole genome shotgun (WGS) entry which is preliminary data.</text>
</comment>
<feature type="region of interest" description="Disordered" evidence="1">
    <location>
        <begin position="86"/>
        <end position="113"/>
    </location>
</feature>
<accession>A0A553QK19</accession>
<dbReference type="STRING" id="623744.A0A553QK19"/>
<evidence type="ECO:0000313" key="2">
    <source>
        <dbReference type="EMBL" id="TRY90312.1"/>
    </source>
</evidence>
<evidence type="ECO:0000256" key="1">
    <source>
        <dbReference type="SAM" id="MobiDB-lite"/>
    </source>
</evidence>
<keyword evidence="3" id="KW-1185">Reference proteome</keyword>
<evidence type="ECO:0000313" key="3">
    <source>
        <dbReference type="Proteomes" id="UP000316079"/>
    </source>
</evidence>
<feature type="non-terminal residue" evidence="2">
    <location>
        <position position="1"/>
    </location>
</feature>
<feature type="region of interest" description="Disordered" evidence="1">
    <location>
        <begin position="282"/>
        <end position="331"/>
    </location>
</feature>
<reference evidence="2 3" key="1">
    <citation type="journal article" date="2019" name="Sci. Data">
        <title>Hybrid genome assembly and annotation of Danionella translucida.</title>
        <authorList>
            <person name="Kadobianskyi M."/>
            <person name="Schulze L."/>
            <person name="Schuelke M."/>
            <person name="Judkewitz B."/>
        </authorList>
    </citation>
    <scope>NUCLEOTIDE SEQUENCE [LARGE SCALE GENOMIC DNA]</scope>
    <source>
        <strain evidence="2 3">Bolton</strain>
    </source>
</reference>
<dbReference type="OrthoDB" id="6131651at2759"/>
<protein>
    <submittedName>
        <fullName evidence="2">Uncharacterized protein</fullName>
    </submittedName>
</protein>
<feature type="compositionally biased region" description="Low complexity" evidence="1">
    <location>
        <begin position="302"/>
        <end position="313"/>
    </location>
</feature>
<dbReference type="EMBL" id="SRMA01025860">
    <property type="protein sequence ID" value="TRY90312.1"/>
    <property type="molecule type" value="Genomic_DNA"/>
</dbReference>
<dbReference type="Proteomes" id="UP000316079">
    <property type="component" value="Unassembled WGS sequence"/>
</dbReference>
<organism evidence="2 3">
    <name type="scientific">Danionella cerebrum</name>
    <dbReference type="NCBI Taxonomy" id="2873325"/>
    <lineage>
        <taxon>Eukaryota</taxon>
        <taxon>Metazoa</taxon>
        <taxon>Chordata</taxon>
        <taxon>Craniata</taxon>
        <taxon>Vertebrata</taxon>
        <taxon>Euteleostomi</taxon>
        <taxon>Actinopterygii</taxon>
        <taxon>Neopterygii</taxon>
        <taxon>Teleostei</taxon>
        <taxon>Ostariophysi</taxon>
        <taxon>Cypriniformes</taxon>
        <taxon>Danionidae</taxon>
        <taxon>Danioninae</taxon>
        <taxon>Danionella</taxon>
    </lineage>
</organism>
<name>A0A553QK19_9TELE</name>
<gene>
    <name evidence="2" type="ORF">DNTS_018615</name>
</gene>
<feature type="compositionally biased region" description="Polar residues" evidence="1">
    <location>
        <begin position="282"/>
        <end position="295"/>
    </location>
</feature>
<feature type="non-terminal residue" evidence="2">
    <location>
        <position position="331"/>
    </location>
</feature>
<sequence length="331" mass="37867">ELFGWKIFMYELIDVKHELCENLSLQKTGRLSENQRLKKQQTSSRADPAKMTSDMLESDLVLERKQKALQDQYAALLKEKVQRQRQEMKASVSDKTGPRKGNKDQKSTSVQKLTRSTLIHDDTYLRFLPKTQHYLVLELQKQLRRLGYLQSRREQEVFKVWTERHRSKAQVEWLKTIEHSSPDVTLEDLLKHNSGSAPKLQVTRDESLTNPKAVSVIGGGVCAAQLQEKQIQGQEEIELLLPEILTRKLKMPKLSSLQSTFLREVNPSLPLKDVEQGFSHNVQTNKSAHVRSLNSKLREKGSPGSPESIIESPKSQFTKSLQPAGKSTKEF</sequence>
<proteinExistence type="predicted"/>